<dbReference type="CDD" id="cd00143">
    <property type="entry name" value="PP2Cc"/>
    <property type="match status" value="1"/>
</dbReference>
<keyword evidence="2" id="KW-0812">Transmembrane</keyword>
<dbReference type="SUPFAM" id="SSF81606">
    <property type="entry name" value="PP2C-like"/>
    <property type="match status" value="1"/>
</dbReference>
<keyword evidence="2" id="KW-1133">Transmembrane helix</keyword>
<accession>A0A542XGA0</accession>
<evidence type="ECO:0000259" key="3">
    <source>
        <dbReference type="PROSITE" id="PS51746"/>
    </source>
</evidence>
<reference evidence="4 5" key="1">
    <citation type="submission" date="2019-06" db="EMBL/GenBank/DDBJ databases">
        <title>Sequencing the genomes of 1000 actinobacteria strains.</title>
        <authorList>
            <person name="Klenk H.-P."/>
        </authorList>
    </citation>
    <scope>NUCLEOTIDE SEQUENCE [LARGE SCALE GENOMIC DNA]</scope>
    <source>
        <strain evidence="4 5">DSM 24617</strain>
    </source>
</reference>
<dbReference type="AlphaFoldDB" id="A0A542XGA0"/>
<gene>
    <name evidence="4" type="ORF">FB554_3021</name>
</gene>
<evidence type="ECO:0000256" key="2">
    <source>
        <dbReference type="SAM" id="Phobius"/>
    </source>
</evidence>
<evidence type="ECO:0000256" key="1">
    <source>
        <dbReference type="SAM" id="MobiDB-lite"/>
    </source>
</evidence>
<organism evidence="4 5">
    <name type="scientific">Barrientosiimonas humi</name>
    <dbReference type="NCBI Taxonomy" id="999931"/>
    <lineage>
        <taxon>Bacteria</taxon>
        <taxon>Bacillati</taxon>
        <taxon>Actinomycetota</taxon>
        <taxon>Actinomycetes</taxon>
        <taxon>Micrococcales</taxon>
        <taxon>Dermacoccaceae</taxon>
        <taxon>Barrientosiimonas</taxon>
    </lineage>
</organism>
<proteinExistence type="predicted"/>
<dbReference type="PANTHER" id="PTHR13832">
    <property type="entry name" value="PROTEIN PHOSPHATASE 2C"/>
    <property type="match status" value="1"/>
</dbReference>
<feature type="domain" description="PPM-type phosphatase" evidence="3">
    <location>
        <begin position="6"/>
        <end position="239"/>
    </location>
</feature>
<name>A0A542XGA0_9MICO</name>
<dbReference type="Proteomes" id="UP000318336">
    <property type="component" value="Unassembled WGS sequence"/>
</dbReference>
<feature type="compositionally biased region" description="Low complexity" evidence="1">
    <location>
        <begin position="267"/>
        <end position="276"/>
    </location>
</feature>
<feature type="region of interest" description="Disordered" evidence="1">
    <location>
        <begin position="262"/>
        <end position="319"/>
    </location>
</feature>
<feature type="transmembrane region" description="Helical" evidence="2">
    <location>
        <begin position="326"/>
        <end position="345"/>
    </location>
</feature>
<evidence type="ECO:0000313" key="5">
    <source>
        <dbReference type="Proteomes" id="UP000318336"/>
    </source>
</evidence>
<dbReference type="EMBL" id="VFOK01000001">
    <property type="protein sequence ID" value="TQL34840.1"/>
    <property type="molecule type" value="Genomic_DNA"/>
</dbReference>
<keyword evidence="2" id="KW-0472">Membrane</keyword>
<dbReference type="InterPro" id="IPR001932">
    <property type="entry name" value="PPM-type_phosphatase-like_dom"/>
</dbReference>
<evidence type="ECO:0000313" key="4">
    <source>
        <dbReference type="EMBL" id="TQL34840.1"/>
    </source>
</evidence>
<dbReference type="SMART" id="SM00332">
    <property type="entry name" value="PP2Cc"/>
    <property type="match status" value="1"/>
</dbReference>
<keyword evidence="5" id="KW-1185">Reference proteome</keyword>
<dbReference type="RefSeq" id="WP_142007185.1">
    <property type="nucleotide sequence ID" value="NZ_CAJTBP010000001.1"/>
</dbReference>
<dbReference type="PROSITE" id="PS51746">
    <property type="entry name" value="PPM_2"/>
    <property type="match status" value="1"/>
</dbReference>
<protein>
    <submittedName>
        <fullName evidence="4">Protein phosphatase</fullName>
    </submittedName>
</protein>
<sequence length="437" mass="45635">MPIALRYAARTDLGLGSKSRNEDSAYAGPDLLILADGMGGHAAGDVASSTVVGELVALDGVGLGADDAQEQLRAAVLRANAHLREAMDASDDLEGMGTTCIALLRTGTKLVVANIGDSRAFMLRDGTMTQITKDHSFVQALLDDGRITEEEAEHHPQRNMVTRVLTGREDDEPDLSLREGKIGDRYLLCSDGLSDYVAASTIKDILANGGTPDETADKLIAIALRASTRDNVTVVVADVVDQANASSNQPQVVGAAAALGATHDPDATQPQPQTPAEKAAALRREANQPPPPQGPPDAPAGGATPAPGSGPLLAEEGPGSRSSTRFRWAFLAGLIAVVLAVAAFVGHRWSQQQFYVGQQNGVVTIFRGVPQDFGPLSLNDVDTRTDIAVADLPPFYRQKVGDTLSASGKTAAIRIVENLRAEMVKCQTGTGGSGCTS</sequence>
<dbReference type="SMART" id="SM00331">
    <property type="entry name" value="PP2C_SIG"/>
    <property type="match status" value="1"/>
</dbReference>
<dbReference type="Pfam" id="PF13672">
    <property type="entry name" value="PP2C_2"/>
    <property type="match status" value="1"/>
</dbReference>
<dbReference type="PANTHER" id="PTHR13832:SF827">
    <property type="entry name" value="PROTEIN PHOSPHATASE 1L"/>
    <property type="match status" value="1"/>
</dbReference>
<dbReference type="GO" id="GO:0004722">
    <property type="term" value="F:protein serine/threonine phosphatase activity"/>
    <property type="evidence" value="ECO:0007669"/>
    <property type="project" value="InterPro"/>
</dbReference>
<dbReference type="Gene3D" id="3.60.40.10">
    <property type="entry name" value="PPM-type phosphatase domain"/>
    <property type="match status" value="1"/>
</dbReference>
<dbReference type="InterPro" id="IPR036457">
    <property type="entry name" value="PPM-type-like_dom_sf"/>
</dbReference>
<feature type="compositionally biased region" description="Low complexity" evidence="1">
    <location>
        <begin position="299"/>
        <end position="311"/>
    </location>
</feature>
<feature type="compositionally biased region" description="Pro residues" evidence="1">
    <location>
        <begin position="288"/>
        <end position="298"/>
    </location>
</feature>
<comment type="caution">
    <text evidence="4">The sequence shown here is derived from an EMBL/GenBank/DDBJ whole genome shotgun (WGS) entry which is preliminary data.</text>
</comment>
<dbReference type="OrthoDB" id="9801841at2"/>
<dbReference type="InterPro" id="IPR015655">
    <property type="entry name" value="PP2C"/>
</dbReference>